<evidence type="ECO:0000313" key="1">
    <source>
        <dbReference type="EMBL" id="EEF50291.1"/>
    </source>
</evidence>
<name>B9RD33_RICCO</name>
<dbReference type="Proteomes" id="UP000008311">
    <property type="component" value="Unassembled WGS sequence"/>
</dbReference>
<dbReference type="EMBL" id="EQ973775">
    <property type="protein sequence ID" value="EEF50291.1"/>
    <property type="molecule type" value="Genomic_DNA"/>
</dbReference>
<proteinExistence type="predicted"/>
<organism evidence="1 2">
    <name type="scientific">Ricinus communis</name>
    <name type="common">Castor bean</name>
    <dbReference type="NCBI Taxonomy" id="3988"/>
    <lineage>
        <taxon>Eukaryota</taxon>
        <taxon>Viridiplantae</taxon>
        <taxon>Streptophyta</taxon>
        <taxon>Embryophyta</taxon>
        <taxon>Tracheophyta</taxon>
        <taxon>Spermatophyta</taxon>
        <taxon>Magnoliopsida</taxon>
        <taxon>eudicotyledons</taxon>
        <taxon>Gunneridae</taxon>
        <taxon>Pentapetalae</taxon>
        <taxon>rosids</taxon>
        <taxon>fabids</taxon>
        <taxon>Malpighiales</taxon>
        <taxon>Euphorbiaceae</taxon>
        <taxon>Acalyphoideae</taxon>
        <taxon>Acalypheae</taxon>
        <taxon>Ricinus</taxon>
    </lineage>
</organism>
<gene>
    <name evidence="1" type="ORF">RCOM_1609160</name>
</gene>
<protein>
    <submittedName>
        <fullName evidence="1">Uncharacterized protein</fullName>
    </submittedName>
</protein>
<keyword evidence="2" id="KW-1185">Reference proteome</keyword>
<accession>B9RD33</accession>
<reference evidence="2" key="1">
    <citation type="journal article" date="2010" name="Nat. Biotechnol.">
        <title>Draft genome sequence of the oilseed species Ricinus communis.</title>
        <authorList>
            <person name="Chan A.P."/>
            <person name="Crabtree J."/>
            <person name="Zhao Q."/>
            <person name="Lorenzi H."/>
            <person name="Orvis J."/>
            <person name="Puiu D."/>
            <person name="Melake-Berhan A."/>
            <person name="Jones K.M."/>
            <person name="Redman J."/>
            <person name="Chen G."/>
            <person name="Cahoon E.B."/>
            <person name="Gedil M."/>
            <person name="Stanke M."/>
            <person name="Haas B.J."/>
            <person name="Wortman J.R."/>
            <person name="Fraser-Liggett C.M."/>
            <person name="Ravel J."/>
            <person name="Rabinowicz P.D."/>
        </authorList>
    </citation>
    <scope>NUCLEOTIDE SEQUENCE [LARGE SCALE GENOMIC DNA]</scope>
    <source>
        <strain evidence="2">cv. Hale</strain>
    </source>
</reference>
<dbReference type="InParanoid" id="B9RD33"/>
<dbReference type="AlphaFoldDB" id="B9RD33"/>
<evidence type="ECO:0000313" key="2">
    <source>
        <dbReference type="Proteomes" id="UP000008311"/>
    </source>
</evidence>
<sequence>MNIDFSYFIPFDGKSSTTLSSNSKSSRLQKESSFQNFAMQLHHQGSTVTLSRPRRRIIRAKDRDCIFGKM</sequence>